<organism evidence="1 2">
    <name type="scientific">Exophiala bonariae</name>
    <dbReference type="NCBI Taxonomy" id="1690606"/>
    <lineage>
        <taxon>Eukaryota</taxon>
        <taxon>Fungi</taxon>
        <taxon>Dikarya</taxon>
        <taxon>Ascomycota</taxon>
        <taxon>Pezizomycotina</taxon>
        <taxon>Eurotiomycetes</taxon>
        <taxon>Chaetothyriomycetidae</taxon>
        <taxon>Chaetothyriales</taxon>
        <taxon>Herpotrichiellaceae</taxon>
        <taxon>Exophiala</taxon>
    </lineage>
</organism>
<dbReference type="PANTHER" id="PTHR33112:SF16">
    <property type="entry name" value="HETEROKARYON INCOMPATIBILITY DOMAIN-CONTAINING PROTEIN"/>
    <property type="match status" value="1"/>
</dbReference>
<dbReference type="PANTHER" id="PTHR33112">
    <property type="entry name" value="DOMAIN PROTEIN, PUTATIVE-RELATED"/>
    <property type="match status" value="1"/>
</dbReference>
<reference evidence="1 2" key="1">
    <citation type="submission" date="2023-08" db="EMBL/GenBank/DDBJ databases">
        <title>Black Yeasts Isolated from many extreme environments.</title>
        <authorList>
            <person name="Coleine C."/>
            <person name="Stajich J.E."/>
            <person name="Selbmann L."/>
        </authorList>
    </citation>
    <scope>NUCLEOTIDE SEQUENCE [LARGE SCALE GENOMIC DNA]</scope>
    <source>
        <strain evidence="1 2">CCFEE 5792</strain>
    </source>
</reference>
<protein>
    <recommendedName>
        <fullName evidence="3">Heterokaryon incompatibility domain-containing protein</fullName>
    </recommendedName>
</protein>
<evidence type="ECO:0000313" key="1">
    <source>
        <dbReference type="EMBL" id="KAK5054628.1"/>
    </source>
</evidence>
<evidence type="ECO:0008006" key="3">
    <source>
        <dbReference type="Google" id="ProtNLM"/>
    </source>
</evidence>
<gene>
    <name evidence="1" type="ORF">LTR84_001519</name>
</gene>
<name>A0AAV9NFC2_9EURO</name>
<dbReference type="EMBL" id="JAVRRD010000010">
    <property type="protein sequence ID" value="KAK5054628.1"/>
    <property type="molecule type" value="Genomic_DNA"/>
</dbReference>
<dbReference type="Proteomes" id="UP001358417">
    <property type="component" value="Unassembled WGS sequence"/>
</dbReference>
<proteinExistence type="predicted"/>
<evidence type="ECO:0000313" key="2">
    <source>
        <dbReference type="Proteomes" id="UP001358417"/>
    </source>
</evidence>
<keyword evidence="2" id="KW-1185">Reference proteome</keyword>
<dbReference type="AlphaFoldDB" id="A0AAV9NFC2"/>
<sequence length="366" mass="40825">MADIYSEAILVISAANANHVGFGFLNERSGSRTFKNKLQKYPNDPTHLLVQEPTTHGNILGDPTLEQQWPVFRRAWTLQERLLATRLVHFAAGEVIWECASTCACECGHLEATNAVTSRKRYDLSSLELLTAVERANRWDELALSYQNRHISKDKDRLSALSGLAHRFQSECLGDYLAGLWSNFALGMLLWEVKQGRKSTEYVAPSWSWASFQGRLTRNDAIQHNSEFKAVLEEAYCAPATTDPHGAIVLQSGFMRIHSPAIDGVIVRDPLNGHPMIQLISELQAFLVADVQIVESQIGGTVKCLFLRGLETGSSGRYVEALILTVSRNLVDYERLGIAHIPSHSFDEDNLLRVEVPLSLQTVNIV</sequence>
<comment type="caution">
    <text evidence="1">The sequence shown here is derived from an EMBL/GenBank/DDBJ whole genome shotgun (WGS) entry which is preliminary data.</text>
</comment>
<accession>A0AAV9NFC2</accession>
<dbReference type="RefSeq" id="XP_064707401.1">
    <property type="nucleotide sequence ID" value="XM_064845143.1"/>
</dbReference>
<dbReference type="GeneID" id="89969739"/>